<keyword evidence="6" id="KW-0539">Nucleus</keyword>
<dbReference type="GO" id="GO:0000981">
    <property type="term" value="F:DNA-binding transcription factor activity, RNA polymerase II-specific"/>
    <property type="evidence" value="ECO:0007669"/>
    <property type="project" value="InterPro"/>
</dbReference>
<feature type="compositionally biased region" description="Polar residues" evidence="8">
    <location>
        <begin position="88"/>
        <end position="98"/>
    </location>
</feature>
<dbReference type="RefSeq" id="XP_033455987.1">
    <property type="nucleotide sequence ID" value="XM_033601908.1"/>
</dbReference>
<dbReference type="SMART" id="SM00355">
    <property type="entry name" value="ZnF_C2H2"/>
    <property type="match status" value="2"/>
</dbReference>
<dbReference type="CDD" id="cd12148">
    <property type="entry name" value="fungal_TF_MHR"/>
    <property type="match status" value="1"/>
</dbReference>
<name>A0A6J3LT46_9PEZI</name>
<dbReference type="GO" id="GO:0005634">
    <property type="term" value="C:nucleus"/>
    <property type="evidence" value="ECO:0007669"/>
    <property type="project" value="UniProtKB-SubCell"/>
</dbReference>
<evidence type="ECO:0000256" key="2">
    <source>
        <dbReference type="ARBA" id="ARBA00022723"/>
    </source>
</evidence>
<dbReference type="PANTHER" id="PTHR40626">
    <property type="entry name" value="MIP31509P"/>
    <property type="match status" value="1"/>
</dbReference>
<dbReference type="InterPro" id="IPR051059">
    <property type="entry name" value="VerF-like"/>
</dbReference>
<feature type="region of interest" description="Disordered" evidence="8">
    <location>
        <begin position="359"/>
        <end position="378"/>
    </location>
</feature>
<dbReference type="Pfam" id="PF04082">
    <property type="entry name" value="Fungal_trans"/>
    <property type="match status" value="1"/>
</dbReference>
<feature type="region of interest" description="Disordered" evidence="8">
    <location>
        <begin position="755"/>
        <end position="786"/>
    </location>
</feature>
<evidence type="ECO:0000256" key="5">
    <source>
        <dbReference type="ARBA" id="ARBA00022833"/>
    </source>
</evidence>
<keyword evidence="2" id="KW-0479">Metal-binding</keyword>
<keyword evidence="5" id="KW-0862">Zinc</keyword>
<dbReference type="InterPro" id="IPR036236">
    <property type="entry name" value="Znf_C2H2_sf"/>
</dbReference>
<evidence type="ECO:0000256" key="7">
    <source>
        <dbReference type="PROSITE-ProRule" id="PRU00042"/>
    </source>
</evidence>
<reference evidence="11" key="2">
    <citation type="submission" date="2020-04" db="EMBL/GenBank/DDBJ databases">
        <authorList>
            <consortium name="NCBI Genome Project"/>
        </authorList>
    </citation>
    <scope>NUCLEOTIDE SEQUENCE</scope>
    <source>
        <strain evidence="11">CBS 342.82</strain>
    </source>
</reference>
<protein>
    <recommendedName>
        <fullName evidence="9">C2H2-type domain-containing protein</fullName>
    </recommendedName>
</protein>
<keyword evidence="4 7" id="KW-0863">Zinc-finger</keyword>
<dbReference type="OrthoDB" id="9439903at2759"/>
<keyword evidence="3" id="KW-0677">Repeat</keyword>
<dbReference type="PANTHER" id="PTHR40626:SF12">
    <property type="entry name" value="RFEC"/>
    <property type="match status" value="1"/>
</dbReference>
<dbReference type="PROSITE" id="PS50157">
    <property type="entry name" value="ZINC_FINGER_C2H2_2"/>
    <property type="match status" value="2"/>
</dbReference>
<dbReference type="Proteomes" id="UP000504637">
    <property type="component" value="Unplaced"/>
</dbReference>
<dbReference type="Gene3D" id="3.30.160.60">
    <property type="entry name" value="Classic Zinc Finger"/>
    <property type="match status" value="2"/>
</dbReference>
<dbReference type="SUPFAM" id="SSF57667">
    <property type="entry name" value="beta-beta-alpha zinc fingers"/>
    <property type="match status" value="1"/>
</dbReference>
<feature type="domain" description="C2H2-type" evidence="9">
    <location>
        <begin position="136"/>
        <end position="166"/>
    </location>
</feature>
<dbReference type="AlphaFoldDB" id="A0A6J3LT46"/>
<feature type="domain" description="C2H2-type" evidence="9">
    <location>
        <begin position="108"/>
        <end position="135"/>
    </location>
</feature>
<evidence type="ECO:0000259" key="9">
    <source>
        <dbReference type="PROSITE" id="PS50157"/>
    </source>
</evidence>
<dbReference type="PROSITE" id="PS00028">
    <property type="entry name" value="ZINC_FINGER_C2H2_1"/>
    <property type="match status" value="1"/>
</dbReference>
<feature type="region of interest" description="Disordered" evidence="8">
    <location>
        <begin position="285"/>
        <end position="346"/>
    </location>
</feature>
<proteinExistence type="predicted"/>
<evidence type="ECO:0000256" key="1">
    <source>
        <dbReference type="ARBA" id="ARBA00004123"/>
    </source>
</evidence>
<keyword evidence="10" id="KW-1185">Reference proteome</keyword>
<sequence length="936" mass="102298">MYSAASSATPLPAVSAASSLPTLRPMPTGGVNGVIAHGLPTLPGANQLGALGQQPSFMQNEEAPTHVVGSQGRRGILPSAPGRPNPPAQGSAQATKSLVPQKDADGKFPCPHCNKTYLHAKHLKRHLLRHTGDRPYMCHLCKDTFSRSDILKRHFQKCSIRRGNPTGANHLAHQRRNTGSGGRLSISQQDGPIGLAGLSDVAGTPTFNSSMVSDSPTVNGTMSARSSRANSLISPGTMSHRNSIAGLGILSAGAVEHADTLNSSAGFQPSVNAYTLQSPANGAPLSNNFSFAPQPQLNGTMFNNHSQPQQQQQQPMSFLGHPSSRFDNSQNNSPQNPIETSSVPNVDWSGMFIQSGRDGFIEGHPANASSQDENQPKAESDVKISFPPQSRDLHFLGEVSSLPITAEPLNAKIDELKIHCFPGGVQGIRSDVSAQLMWDCLNVETIKHLLDQSSSFQGHWPILHMPTFDLARANNNLVLVVLCIGAIYSPDPKYHVQSVRHMMEFTKTTLYRTAGVLSRVANGSTHGLAASQSEFEELQALSMLHTTFTWHGNPAQRQAARNDFVMLTRTFRSFDFTRTAPEGHHAQSDLHSTLALSPKQLDSFKWDWHTWLEQEKRNRLMYQVWLMDTAMVLFFNTSPQFETSEIKLMLPADDAVWEASTAEECADALGLNGPAAQGRNLNGTRQPIQPTLHNALRSLLESSAPVQTGATNVYAKFLLIHALIVRVISCQMALLRSEGHVQGYSIGLNGSTPATPLSQGDWLEQDTGRTENRSAENSGHVSPTDPLLAGNAPSMSMIQHEKACLEQALNRWKASWDLDMQIQFPPSNFQPKRFGFSRDSVHFFYIARSFLQSSNLSEFAMPADMRFRRVMGLLKRIKTMIADDPGKQGPRDVVGSVGDIDDHYGLDSLTLDMTLLFARDDRRPDSPLTDPHSHVT</sequence>
<dbReference type="InterPro" id="IPR007219">
    <property type="entry name" value="XnlR_reg_dom"/>
</dbReference>
<comment type="subcellular location">
    <subcellularLocation>
        <location evidence="1">Nucleus</location>
    </subcellularLocation>
</comment>
<feature type="compositionally biased region" description="Polar residues" evidence="8">
    <location>
        <begin position="285"/>
        <end position="306"/>
    </location>
</feature>
<reference evidence="11" key="3">
    <citation type="submission" date="2025-08" db="UniProtKB">
        <authorList>
            <consortium name="RefSeq"/>
        </authorList>
    </citation>
    <scope>IDENTIFICATION</scope>
    <source>
        <strain evidence="11">CBS 342.82</strain>
    </source>
</reference>
<dbReference type="GO" id="GO:0006351">
    <property type="term" value="P:DNA-templated transcription"/>
    <property type="evidence" value="ECO:0007669"/>
    <property type="project" value="InterPro"/>
</dbReference>
<evidence type="ECO:0000256" key="3">
    <source>
        <dbReference type="ARBA" id="ARBA00022737"/>
    </source>
</evidence>
<dbReference type="InterPro" id="IPR013087">
    <property type="entry name" value="Znf_C2H2_type"/>
</dbReference>
<evidence type="ECO:0000256" key="4">
    <source>
        <dbReference type="ARBA" id="ARBA00022771"/>
    </source>
</evidence>
<feature type="region of interest" description="Disordered" evidence="8">
    <location>
        <begin position="62"/>
        <end position="103"/>
    </location>
</feature>
<feature type="compositionally biased region" description="Polar residues" evidence="8">
    <location>
        <begin position="325"/>
        <end position="344"/>
    </location>
</feature>
<organism evidence="11">
    <name type="scientific">Dissoconium aciculare CBS 342.82</name>
    <dbReference type="NCBI Taxonomy" id="1314786"/>
    <lineage>
        <taxon>Eukaryota</taxon>
        <taxon>Fungi</taxon>
        <taxon>Dikarya</taxon>
        <taxon>Ascomycota</taxon>
        <taxon>Pezizomycotina</taxon>
        <taxon>Dothideomycetes</taxon>
        <taxon>Dothideomycetidae</taxon>
        <taxon>Mycosphaerellales</taxon>
        <taxon>Dissoconiaceae</taxon>
        <taxon>Dissoconium</taxon>
    </lineage>
</organism>
<evidence type="ECO:0000256" key="6">
    <source>
        <dbReference type="ARBA" id="ARBA00023242"/>
    </source>
</evidence>
<dbReference type="GO" id="GO:0000978">
    <property type="term" value="F:RNA polymerase II cis-regulatory region sequence-specific DNA binding"/>
    <property type="evidence" value="ECO:0007669"/>
    <property type="project" value="InterPro"/>
</dbReference>
<accession>A0A6J3LT46</accession>
<dbReference type="GO" id="GO:0000785">
    <property type="term" value="C:chromatin"/>
    <property type="evidence" value="ECO:0007669"/>
    <property type="project" value="TreeGrafter"/>
</dbReference>
<gene>
    <name evidence="11" type="ORF">K489DRAFT_326540</name>
</gene>
<reference evidence="11" key="1">
    <citation type="submission" date="2020-01" db="EMBL/GenBank/DDBJ databases">
        <authorList>
            <consortium name="DOE Joint Genome Institute"/>
            <person name="Haridas S."/>
            <person name="Albert R."/>
            <person name="Binder M."/>
            <person name="Bloem J."/>
            <person name="Labutti K."/>
            <person name="Salamov A."/>
            <person name="Andreopoulos B."/>
            <person name="Baker S.E."/>
            <person name="Barry K."/>
            <person name="Bills G."/>
            <person name="Bluhm B.H."/>
            <person name="Cannon C."/>
            <person name="Castanera R."/>
            <person name="Culley D.E."/>
            <person name="Daum C."/>
            <person name="Ezra D."/>
            <person name="Gonzalez J.B."/>
            <person name="Henrissat B."/>
            <person name="Kuo A."/>
            <person name="Liang C."/>
            <person name="Lipzen A."/>
            <person name="Lutzoni F."/>
            <person name="Magnuson J."/>
            <person name="Mondo S."/>
            <person name="Nolan M."/>
            <person name="Ohm R."/>
            <person name="Pangilinan J."/>
            <person name="Park H.-J."/>
            <person name="Ramirez L."/>
            <person name="Alfaro M."/>
            <person name="Sun H."/>
            <person name="Tritt A."/>
            <person name="Yoshinaga Y."/>
            <person name="Zwiers L.-H."/>
            <person name="Turgeon B.G."/>
            <person name="Goodwin S.B."/>
            <person name="Spatafora J.W."/>
            <person name="Crous P.W."/>
            <person name="Grigoriev I.V."/>
        </authorList>
    </citation>
    <scope>NUCLEOTIDE SEQUENCE</scope>
    <source>
        <strain evidence="11">CBS 342.82</strain>
    </source>
</reference>
<evidence type="ECO:0000313" key="10">
    <source>
        <dbReference type="Proteomes" id="UP000504637"/>
    </source>
</evidence>
<dbReference type="GeneID" id="54359708"/>
<dbReference type="GO" id="GO:0008270">
    <property type="term" value="F:zinc ion binding"/>
    <property type="evidence" value="ECO:0007669"/>
    <property type="project" value="UniProtKB-KW"/>
</dbReference>
<evidence type="ECO:0000256" key="8">
    <source>
        <dbReference type="SAM" id="MobiDB-lite"/>
    </source>
</evidence>
<evidence type="ECO:0000313" key="11">
    <source>
        <dbReference type="RefSeq" id="XP_033455987.1"/>
    </source>
</evidence>